<proteinExistence type="predicted"/>
<evidence type="ECO:0000313" key="1">
    <source>
        <dbReference type="EMBL" id="MER2493866.1"/>
    </source>
</evidence>
<gene>
    <name evidence="1" type="ORF">ABS311_18480</name>
</gene>
<protein>
    <recommendedName>
        <fullName evidence="3">CopG family transcriptional regulator</fullName>
    </recommendedName>
</protein>
<organism evidence="1 2">
    <name type="scientific">Catenovulum sediminis</name>
    <dbReference type="NCBI Taxonomy" id="1740262"/>
    <lineage>
        <taxon>Bacteria</taxon>
        <taxon>Pseudomonadati</taxon>
        <taxon>Pseudomonadota</taxon>
        <taxon>Gammaproteobacteria</taxon>
        <taxon>Alteromonadales</taxon>
        <taxon>Alteromonadaceae</taxon>
        <taxon>Catenovulum</taxon>
    </lineage>
</organism>
<dbReference type="Proteomes" id="UP001467690">
    <property type="component" value="Unassembled WGS sequence"/>
</dbReference>
<sequence>MGMADLKKSYSKQCNLTKIEVDDFIDDAENYAAGLPSLLFAPRIIPGCEKAGDSANAQALTAPRKNATFSLNEGVVEQLAHASKMNKVSKSKMVRILVYQFAKLSAQQQMQIVEQFISEG</sequence>
<dbReference type="RefSeq" id="WP_143870360.1">
    <property type="nucleotide sequence ID" value="NZ_CP041660.1"/>
</dbReference>
<evidence type="ECO:0008006" key="3">
    <source>
        <dbReference type="Google" id="ProtNLM"/>
    </source>
</evidence>
<name>A0ABV1RLQ6_9ALTE</name>
<dbReference type="EMBL" id="JBELOE010000270">
    <property type="protein sequence ID" value="MER2493866.1"/>
    <property type="molecule type" value="Genomic_DNA"/>
</dbReference>
<accession>A0ABV1RLQ6</accession>
<comment type="caution">
    <text evidence="1">The sequence shown here is derived from an EMBL/GenBank/DDBJ whole genome shotgun (WGS) entry which is preliminary data.</text>
</comment>
<reference evidence="1 2" key="1">
    <citation type="submission" date="2024-06" db="EMBL/GenBank/DDBJ databases">
        <authorList>
            <person name="Chen R.Y."/>
        </authorList>
    </citation>
    <scope>NUCLEOTIDE SEQUENCE [LARGE SCALE GENOMIC DNA]</scope>
    <source>
        <strain evidence="1 2">D2</strain>
    </source>
</reference>
<evidence type="ECO:0000313" key="2">
    <source>
        <dbReference type="Proteomes" id="UP001467690"/>
    </source>
</evidence>
<keyword evidence="2" id="KW-1185">Reference proteome</keyword>